<proteinExistence type="predicted"/>
<dbReference type="InterPro" id="IPR025164">
    <property type="entry name" value="Toastrack_DUF4097"/>
</dbReference>
<dbReference type="AlphaFoldDB" id="B0VHW7"/>
<dbReference type="InterPro" id="IPR053959">
    <property type="entry name" value="YvlB/LiaX_N"/>
</dbReference>
<evidence type="ECO:0000313" key="3">
    <source>
        <dbReference type="EMBL" id="CAO80938.1"/>
    </source>
</evidence>
<keyword evidence="4" id="KW-1185">Reference proteome</keyword>
<evidence type="ECO:0000259" key="1">
    <source>
        <dbReference type="Pfam" id="PF13349"/>
    </source>
</evidence>
<dbReference type="STRING" id="459349.CLOAM1066"/>
<dbReference type="EMBL" id="CU466930">
    <property type="protein sequence ID" value="CAO80938.1"/>
    <property type="molecule type" value="Genomic_DNA"/>
</dbReference>
<reference evidence="3 4" key="1">
    <citation type="journal article" date="2008" name="J. Bacteriol.">
        <title>'Candidatus Cloacamonas acidaminovorans': genome sequence reconstruction provides a first glimpse of a new bacterial division.</title>
        <authorList>
            <person name="Pelletier E."/>
            <person name="Kreimeyer A."/>
            <person name="Bocs S."/>
            <person name="Rouy Z."/>
            <person name="Gyapay G."/>
            <person name="Chouari R."/>
            <person name="Riviere D."/>
            <person name="Ganesan A."/>
            <person name="Daegelen P."/>
            <person name="Sghir A."/>
            <person name="Cohen G.N."/>
            <person name="Medigue C."/>
            <person name="Weissenbach J."/>
            <person name="Le Paslier D."/>
        </authorList>
    </citation>
    <scope>NUCLEOTIDE SEQUENCE [LARGE SCALE GENOMIC DNA]</scope>
    <source>
        <strain evidence="4">Evry</strain>
    </source>
</reference>
<name>B0VHW7_CLOAI</name>
<gene>
    <name evidence="3" type="ordered locus">CLOAM1066</name>
</gene>
<dbReference type="HOGENOM" id="CLU_596785_0_0_0"/>
<sequence length="458" mass="51655">MKKFNVEKKWVFEPLNKVVIENHLAKLFIHTGEGREVYMEGEVNFKNPQNDFMMDDYILSEYRDGVLKLILQEIASEDVKNVVITITIPEDVFLDLESENDPVNMDNLKIGIKVLSENGPVSVQNCQGDIHLENENGMIRLNNCQGNIFARLENGPLSAANISGNTLHLEGENGPLKIRLSTYPNVEISSENGSVYFETTPVEEGDFLLKSQNGSINLILPNDFDFALEAKTQFGRIKSTLDLPVTVENDAYVIINGDGATKIKAITENGIIKINSDTHLNLDFVKNKFEQIRIALLNVNTEEEKQKVVDMVNKVADYINRIASSFKEDIIKEKITSATSKLKDLVVNFDFRETNDKVIKSVEDIGSQIQDAFKEGIKNIKESVDDLKKHRFHTESVAAYVKKILDSPQIKPYLGGEHKKKEKENIADRSRIKILEMLEAGKITAEEAERLLKAIGKE</sequence>
<evidence type="ECO:0000259" key="2">
    <source>
        <dbReference type="Pfam" id="PF22746"/>
    </source>
</evidence>
<evidence type="ECO:0000313" key="4">
    <source>
        <dbReference type="Proteomes" id="UP000002019"/>
    </source>
</evidence>
<protein>
    <submittedName>
        <fullName evidence="3">Uncharacterized protein</fullName>
    </submittedName>
</protein>
<organism evidence="3 4">
    <name type="scientific">Cloacimonas acidaminovorans (strain Evry)</name>
    <dbReference type="NCBI Taxonomy" id="459349"/>
    <lineage>
        <taxon>Bacteria</taxon>
        <taxon>Pseudomonadati</taxon>
        <taxon>Candidatus Cloacimonadota</taxon>
        <taxon>Candidatus Cloacimonadia</taxon>
        <taxon>Candidatus Cloacimonadales</taxon>
        <taxon>Candidatus Cloacimonadaceae</taxon>
        <taxon>Candidatus Cloacimonas</taxon>
    </lineage>
</organism>
<feature type="domain" description="DUF4097" evidence="1">
    <location>
        <begin position="17"/>
        <end position="274"/>
    </location>
</feature>
<dbReference type="Pfam" id="PF22746">
    <property type="entry name" value="SHOCT-like_DUF2089-C"/>
    <property type="match status" value="1"/>
</dbReference>
<dbReference type="eggNOG" id="COG3595">
    <property type="taxonomic scope" value="Bacteria"/>
</dbReference>
<dbReference type="Proteomes" id="UP000002019">
    <property type="component" value="Chromosome"/>
</dbReference>
<accession>B0VHW7</accession>
<dbReference type="Pfam" id="PF13349">
    <property type="entry name" value="DUF4097"/>
    <property type="match status" value="1"/>
</dbReference>
<dbReference type="KEGG" id="caci:CLOAM1066"/>
<dbReference type="OrthoDB" id="2940757at2"/>
<feature type="domain" description="YvlB/LiaX N-terminal" evidence="2">
    <location>
        <begin position="431"/>
        <end position="458"/>
    </location>
</feature>
<dbReference type="RefSeq" id="WP_015424796.1">
    <property type="nucleotide sequence ID" value="NC_020449.1"/>
</dbReference>